<dbReference type="Proteomes" id="UP000579153">
    <property type="component" value="Unassembled WGS sequence"/>
</dbReference>
<reference evidence="1 2" key="1">
    <citation type="submission" date="2020-08" db="EMBL/GenBank/DDBJ databases">
        <title>Sequencing the genomes of 1000 actinobacteria strains.</title>
        <authorList>
            <person name="Klenk H.-P."/>
        </authorList>
    </citation>
    <scope>NUCLEOTIDE SEQUENCE [LARGE SCALE GENOMIC DNA]</scope>
    <source>
        <strain evidence="1 2">DSM 45507</strain>
    </source>
</reference>
<name>A0A7W9GI89_9ACTN</name>
<dbReference type="AlphaFoldDB" id="A0A7W9GI89"/>
<protein>
    <recommendedName>
        <fullName evidence="3">ABM domain-containing protein</fullName>
    </recommendedName>
</protein>
<evidence type="ECO:0000313" key="2">
    <source>
        <dbReference type="Proteomes" id="UP000579153"/>
    </source>
</evidence>
<comment type="caution">
    <text evidence="1">The sequence shown here is derived from an EMBL/GenBank/DDBJ whole genome shotgun (WGS) entry which is preliminary data.</text>
</comment>
<accession>A0A7W9GI89</accession>
<dbReference type="EMBL" id="JACHMB010000001">
    <property type="protein sequence ID" value="MBB5784322.1"/>
    <property type="molecule type" value="Genomic_DNA"/>
</dbReference>
<keyword evidence="2" id="KW-1185">Reference proteome</keyword>
<organism evidence="1 2">
    <name type="scientific">Nonomuraea jabiensis</name>
    <dbReference type="NCBI Taxonomy" id="882448"/>
    <lineage>
        <taxon>Bacteria</taxon>
        <taxon>Bacillati</taxon>
        <taxon>Actinomycetota</taxon>
        <taxon>Actinomycetes</taxon>
        <taxon>Streptosporangiales</taxon>
        <taxon>Streptosporangiaceae</taxon>
        <taxon>Nonomuraea</taxon>
    </lineage>
</organism>
<proteinExistence type="predicted"/>
<sequence>MYAIVRHYSADASAITEMVKYVDREFADRVPEQVGSVLYTAVDTGGGTVMTITMFGDAEAASRAESAVTGVQESLGARFGVRETAVERGEVMVSRATPSVVGRVRFEP</sequence>
<evidence type="ECO:0000313" key="1">
    <source>
        <dbReference type="EMBL" id="MBB5784322.1"/>
    </source>
</evidence>
<evidence type="ECO:0008006" key="3">
    <source>
        <dbReference type="Google" id="ProtNLM"/>
    </source>
</evidence>
<dbReference type="RefSeq" id="WP_185077281.1">
    <property type="nucleotide sequence ID" value="NZ_JACHMB010000001.1"/>
</dbReference>
<gene>
    <name evidence="1" type="ORF">HD596_011078</name>
</gene>